<evidence type="ECO:0000313" key="1">
    <source>
        <dbReference type="EMBL" id="APO76472.1"/>
    </source>
</evidence>
<dbReference type="Proteomes" id="UP000185109">
    <property type="component" value="Chromosome"/>
</dbReference>
<dbReference type="EMBL" id="CP017241">
    <property type="protein sequence ID" value="APO76472.1"/>
    <property type="molecule type" value="Genomic_DNA"/>
</dbReference>
<accession>A0A1L5P8R6</accession>
<proteinExistence type="predicted"/>
<organism evidence="1 2">
    <name type="scientific">Rhizobium etli 8C-3</name>
    <dbReference type="NCBI Taxonomy" id="538025"/>
    <lineage>
        <taxon>Bacteria</taxon>
        <taxon>Pseudomonadati</taxon>
        <taxon>Pseudomonadota</taxon>
        <taxon>Alphaproteobacteria</taxon>
        <taxon>Hyphomicrobiales</taxon>
        <taxon>Rhizobiaceae</taxon>
        <taxon>Rhizobium/Agrobacterium group</taxon>
        <taxon>Rhizobium</taxon>
    </lineage>
</organism>
<protein>
    <submittedName>
        <fullName evidence="1">Uncharacterized protein</fullName>
    </submittedName>
</protein>
<dbReference type="RefSeq" id="WP_237358511.1">
    <property type="nucleotide sequence ID" value="NZ_CP017241.1"/>
</dbReference>
<dbReference type="AlphaFoldDB" id="A0A1L5P8R6"/>
<reference evidence="1 2" key="1">
    <citation type="submission" date="2016-09" db="EMBL/GenBank/DDBJ databases">
        <title>The complete genome sequences of Rhizobium gallicum, symbiovars gallicum and phaseoli, symbionts associated to common bean (Phaseolus vulgaris).</title>
        <authorList>
            <person name="Bustos P."/>
            <person name="Santamaria R.I."/>
            <person name="Perez-Carrascal O.M."/>
            <person name="Juarez S."/>
            <person name="Lozano L."/>
            <person name="Martinez-Flores I."/>
            <person name="Martinez-Romero E."/>
            <person name="Cevallos M."/>
            <person name="Romero D."/>
            <person name="Davila G."/>
            <person name="Gonzalez V."/>
        </authorList>
    </citation>
    <scope>NUCLEOTIDE SEQUENCE [LARGE SCALE GENOMIC DNA]</scope>
    <source>
        <strain evidence="1 2">8C-3</strain>
    </source>
</reference>
<name>A0A1L5P8R6_RHIET</name>
<evidence type="ECO:0000313" key="2">
    <source>
        <dbReference type="Proteomes" id="UP000185109"/>
    </source>
</evidence>
<sequence>MTAAPPVPIEHQLIGLAEDGNAGDLLLGLDQKQGRIRLQALISEWLRMENLVVLAGSGTSVSAGGTTMANLEIAVFATIEALPDVPASIGPIIKARQDAVSLADFLDEPTLGFEAWLVAENGNATARQVSTSRPVQ</sequence>
<gene>
    <name evidence="1" type="ORF">AM571_CH03681</name>
</gene>